<dbReference type="PIRSF" id="PIRSF038927">
    <property type="entry name" value="Catalase_clade2"/>
    <property type="match status" value="1"/>
</dbReference>
<dbReference type="EC" id="1.11.1.6" evidence="3 10"/>
<dbReference type="GO" id="GO:0042744">
    <property type="term" value="P:hydrogen peroxide catabolic process"/>
    <property type="evidence" value="ECO:0007669"/>
    <property type="project" value="UniProtKB-UniRule"/>
</dbReference>
<feature type="binding site" evidence="13">
    <location>
        <position position="350"/>
    </location>
    <ligand>
        <name>heme</name>
        <dbReference type="ChEBI" id="CHEBI:30413"/>
    </ligand>
</feature>
<keyword evidence="17" id="KW-1185">Reference proteome</keyword>
<dbReference type="PROSITE" id="PS00437">
    <property type="entry name" value="CATALASE_1"/>
    <property type="match status" value="1"/>
</dbReference>
<dbReference type="KEGG" id="ccot:CCAX7_15530"/>
<dbReference type="InterPro" id="IPR018028">
    <property type="entry name" value="Catalase"/>
</dbReference>
<evidence type="ECO:0000256" key="9">
    <source>
        <dbReference type="ARBA" id="ARBA00023324"/>
    </source>
</evidence>
<dbReference type="InterPro" id="IPR041399">
    <property type="entry name" value="Catalase_large_C"/>
</dbReference>
<dbReference type="GO" id="GO:0004096">
    <property type="term" value="F:catalase activity"/>
    <property type="evidence" value="ECO:0007669"/>
    <property type="project" value="UniProtKB-UniRule"/>
</dbReference>
<comment type="cofactor">
    <cofactor evidence="1 10 12">
        <name>heme</name>
        <dbReference type="ChEBI" id="CHEBI:30413"/>
    </cofactor>
</comment>
<dbReference type="PROSITE" id="PS51402">
    <property type="entry name" value="CATALASE_3"/>
    <property type="match status" value="1"/>
</dbReference>
<dbReference type="InterPro" id="IPR043156">
    <property type="entry name" value="Catalase_clade2_helical"/>
</dbReference>
<evidence type="ECO:0000256" key="8">
    <source>
        <dbReference type="ARBA" id="ARBA00023004"/>
    </source>
</evidence>
<dbReference type="PANTHER" id="PTHR42821:SF1">
    <property type="entry name" value="CATALASE-B"/>
    <property type="match status" value="1"/>
</dbReference>
<evidence type="ECO:0000256" key="15">
    <source>
        <dbReference type="SAM" id="MobiDB-lite"/>
    </source>
</evidence>
<feature type="active site" evidence="11">
    <location>
        <position position="67"/>
    </location>
</feature>
<comment type="catalytic activity">
    <reaction evidence="10 14">
        <text>2 H2O2 = O2 + 2 H2O</text>
        <dbReference type="Rhea" id="RHEA:20309"/>
        <dbReference type="ChEBI" id="CHEBI:15377"/>
        <dbReference type="ChEBI" id="CHEBI:15379"/>
        <dbReference type="ChEBI" id="CHEBI:16240"/>
        <dbReference type="EC" id="1.11.1.6"/>
    </reaction>
</comment>
<keyword evidence="4 10" id="KW-0575">Peroxidase</keyword>
<feature type="region of interest" description="Disordered" evidence="15">
    <location>
        <begin position="530"/>
        <end position="549"/>
    </location>
</feature>
<feature type="compositionally biased region" description="Polar residues" evidence="15">
    <location>
        <begin position="9"/>
        <end position="34"/>
    </location>
</feature>
<dbReference type="Pfam" id="PF00199">
    <property type="entry name" value="Catalase"/>
    <property type="match status" value="1"/>
</dbReference>
<evidence type="ECO:0000256" key="11">
    <source>
        <dbReference type="PIRSR" id="PIRSR038927-1"/>
    </source>
</evidence>
<dbReference type="AlphaFoldDB" id="A0A402CZ70"/>
<dbReference type="SMART" id="SM01060">
    <property type="entry name" value="Catalase"/>
    <property type="match status" value="1"/>
</dbReference>
<dbReference type="GO" id="GO:0046872">
    <property type="term" value="F:metal ion binding"/>
    <property type="evidence" value="ECO:0007669"/>
    <property type="project" value="UniProtKB-KW"/>
</dbReference>
<dbReference type="InterPro" id="IPR029062">
    <property type="entry name" value="Class_I_gatase-like"/>
</dbReference>
<sequence length="720" mass="77968">MPSKDQDLASVTTADTEPMTTNQGQPVTDDQNSLKAGHRGPTLLEDFILREKIQHFDHERIPERVVHARGAAAHGFFQVYESLSDLTTAKVLTDPSLKTPVFVRFSTVAGSRGSADTARDVRGFAVKMYTPEGNWDLVGNNIPVFFIQDAIKFPDLIHAAKPEPNNEIPQAATAHDTFWDFISLTPESMHMVMWIMSDRSLPRSFGQMDGFGVHTFRLVNAEGKSTFVKFHWKPILGAHSLVWDEAQKIAGKDPDFHRRDMFDSIEMGNFFEWELGLQILAEEDEHKFDFDILDATKLWPEDLIPVKRVGKMTLNRNPDNYFAETEQVAFMTTNIVPGIDFSDDPLLQGRNFSYLDTQLSRLGTPNFAELPINRPVCPVSNNQRDAHMRHTINKGRVSYAPASLDGHSPAEVTPARPGFVSYPEQVEGPKVRVRSESFGDHYGQARLFWNSQTAIEKQHIAKALQFELSKVGTREVRQRMLGHLEQINDVLAAQVALALGEKVQTNHQTATPPGSADSADQSKVLAAAVTQTTASGGAERTSGLSLVEGQPQSAKGRKVAILAADGVDVAQVKAIEKALTAGGALPEIVGTHLGTLTGVGGSVEATKTFANTSSVLFDAVFVPGGADSVAMLTAQGDPRVFIAEAYKHAKPIGALAEGAALLAAALPKASVPASKGKTAELHGVVSAAEAADVNALGAAFLAAVAAHRHWDRADLDTVAA</sequence>
<dbReference type="PROSITE" id="PS00438">
    <property type="entry name" value="CATALASE_2"/>
    <property type="match status" value="1"/>
</dbReference>
<feature type="region of interest" description="Disordered" evidence="15">
    <location>
        <begin position="1"/>
        <end position="36"/>
    </location>
</feature>
<keyword evidence="9 10" id="KW-0376">Hydrogen peroxide</keyword>
<dbReference type="PANTHER" id="PTHR42821">
    <property type="entry name" value="CATALASE"/>
    <property type="match status" value="1"/>
</dbReference>
<accession>A0A402CZ70</accession>
<evidence type="ECO:0000256" key="13">
    <source>
        <dbReference type="PIRSR" id="PIRSR038927-3"/>
    </source>
</evidence>
<evidence type="ECO:0000256" key="12">
    <source>
        <dbReference type="PIRSR" id="PIRSR038927-2"/>
    </source>
</evidence>
<dbReference type="GO" id="GO:0006979">
    <property type="term" value="P:response to oxidative stress"/>
    <property type="evidence" value="ECO:0007669"/>
    <property type="project" value="InterPro"/>
</dbReference>
<dbReference type="FunFam" id="2.40.180.10:FF:000003">
    <property type="entry name" value="Catalase"/>
    <property type="match status" value="1"/>
</dbReference>
<feature type="active site" evidence="11">
    <location>
        <position position="140"/>
    </location>
</feature>
<name>A0A402CZ70_9BACT</name>
<dbReference type="InterPro" id="IPR024708">
    <property type="entry name" value="Catalase_AS"/>
</dbReference>
<keyword evidence="6 10" id="KW-0479">Metal-binding</keyword>
<feature type="binding site" evidence="13">
    <location>
        <position position="64"/>
    </location>
    <ligand>
        <name>heme</name>
        <dbReference type="ChEBI" id="CHEBI:30413"/>
    </ligand>
</feature>
<dbReference type="EMBL" id="AP025739">
    <property type="protein sequence ID" value="BDI29502.1"/>
    <property type="molecule type" value="Genomic_DNA"/>
</dbReference>
<organism evidence="16 17">
    <name type="scientific">Capsulimonas corticalis</name>
    <dbReference type="NCBI Taxonomy" id="2219043"/>
    <lineage>
        <taxon>Bacteria</taxon>
        <taxon>Bacillati</taxon>
        <taxon>Armatimonadota</taxon>
        <taxon>Armatimonadia</taxon>
        <taxon>Capsulimonadales</taxon>
        <taxon>Capsulimonadaceae</taxon>
        <taxon>Capsulimonas</taxon>
    </lineage>
</organism>
<dbReference type="InterPro" id="IPR002226">
    <property type="entry name" value="Catalase_haem_BS"/>
</dbReference>
<dbReference type="InterPro" id="IPR011614">
    <property type="entry name" value="Catalase_core"/>
</dbReference>
<proteinExistence type="inferred from homology"/>
<dbReference type="SUPFAM" id="SSF56634">
    <property type="entry name" value="Heme-dependent catalase-like"/>
    <property type="match status" value="1"/>
</dbReference>
<protein>
    <recommendedName>
        <fullName evidence="3 10">Catalase</fullName>
        <ecNumber evidence="3 10">1.11.1.6</ecNumber>
    </recommendedName>
</protein>
<keyword evidence="5 10" id="KW-0349">Heme</keyword>
<dbReference type="CDD" id="cd03132">
    <property type="entry name" value="GATase1_catalase"/>
    <property type="match status" value="1"/>
</dbReference>
<dbReference type="Pfam" id="PF06628">
    <property type="entry name" value="Catalase-rel"/>
    <property type="match status" value="1"/>
</dbReference>
<evidence type="ECO:0000256" key="10">
    <source>
        <dbReference type="PIRNR" id="PIRNR038927"/>
    </source>
</evidence>
<dbReference type="SUPFAM" id="SSF52317">
    <property type="entry name" value="Class I glutamine amidotransferase-like"/>
    <property type="match status" value="1"/>
</dbReference>
<evidence type="ECO:0000256" key="5">
    <source>
        <dbReference type="ARBA" id="ARBA00022617"/>
    </source>
</evidence>
<dbReference type="InterPro" id="IPR024712">
    <property type="entry name" value="Catalase_clade2"/>
</dbReference>
<gene>
    <name evidence="16" type="ORF">CCAX7_15530</name>
</gene>
<dbReference type="Gene3D" id="2.40.180.10">
    <property type="entry name" value="Catalase core domain"/>
    <property type="match status" value="1"/>
</dbReference>
<feature type="binding site" evidence="13">
    <location>
        <position position="153"/>
    </location>
    <ligand>
        <name>heme</name>
        <dbReference type="ChEBI" id="CHEBI:30413"/>
    </ligand>
</feature>
<dbReference type="GO" id="GO:0020037">
    <property type="term" value="F:heme binding"/>
    <property type="evidence" value="ECO:0007669"/>
    <property type="project" value="UniProtKB-UniRule"/>
</dbReference>
<evidence type="ECO:0000256" key="4">
    <source>
        <dbReference type="ARBA" id="ARBA00022559"/>
    </source>
</evidence>
<comment type="similarity">
    <text evidence="2">Belongs to the catalase family. HPII subfamily.</text>
</comment>
<dbReference type="Pfam" id="PF18011">
    <property type="entry name" value="Catalase_C"/>
    <property type="match status" value="1"/>
</dbReference>
<dbReference type="Gene3D" id="1.20.1370.20">
    <property type="match status" value="1"/>
</dbReference>
<feature type="binding site" evidence="13">
    <location>
        <position position="104"/>
    </location>
    <ligand>
        <name>heme</name>
        <dbReference type="ChEBI" id="CHEBI:30413"/>
    </ligand>
</feature>
<dbReference type="InterPro" id="IPR020835">
    <property type="entry name" value="Catalase_sf"/>
</dbReference>
<dbReference type="CDD" id="cd08155">
    <property type="entry name" value="catalase_clade_2"/>
    <property type="match status" value="1"/>
</dbReference>
<dbReference type="Gene3D" id="3.40.50.880">
    <property type="match status" value="1"/>
</dbReference>
<evidence type="ECO:0000256" key="7">
    <source>
        <dbReference type="ARBA" id="ARBA00023002"/>
    </source>
</evidence>
<reference evidence="16 17" key="1">
    <citation type="journal article" date="2019" name="Int. J. Syst. Evol. Microbiol.">
        <title>Capsulimonas corticalis gen. nov., sp. nov., an aerobic capsulated bacterium, of a novel bacterial order, Capsulimonadales ord. nov., of the class Armatimonadia of the phylum Armatimonadetes.</title>
        <authorList>
            <person name="Li J."/>
            <person name="Kudo C."/>
            <person name="Tonouchi A."/>
        </authorList>
    </citation>
    <scope>NUCLEOTIDE SEQUENCE [LARGE SCALE GENOMIC DNA]</scope>
    <source>
        <strain evidence="16 17">AX-7</strain>
    </source>
</reference>
<keyword evidence="8 10" id="KW-0408">Iron</keyword>
<dbReference type="FunCoup" id="A0A402CZ70">
    <property type="interactions" value="123"/>
</dbReference>
<evidence type="ECO:0000256" key="6">
    <source>
        <dbReference type="ARBA" id="ARBA00022723"/>
    </source>
</evidence>
<keyword evidence="7 10" id="KW-0560">Oxidoreductase</keyword>
<comment type="function">
    <text evidence="10">Decomposes hydrogen peroxide into water and oxygen; serves to protect cells from the toxic effects of hydrogen peroxide.</text>
</comment>
<feature type="binding site" description="axial binding residue" evidence="12">
    <location>
        <position position="354"/>
    </location>
    <ligand>
        <name>heme</name>
        <dbReference type="ChEBI" id="CHEBI:30413"/>
    </ligand>
    <ligandPart>
        <name>Fe</name>
        <dbReference type="ChEBI" id="CHEBI:18248"/>
    </ligandPart>
</feature>
<evidence type="ECO:0000313" key="17">
    <source>
        <dbReference type="Proteomes" id="UP000287394"/>
    </source>
</evidence>
<dbReference type="InterPro" id="IPR010582">
    <property type="entry name" value="Catalase_immune_responsive"/>
</dbReference>
<evidence type="ECO:0000256" key="14">
    <source>
        <dbReference type="RuleBase" id="RU000498"/>
    </source>
</evidence>
<dbReference type="Proteomes" id="UP000287394">
    <property type="component" value="Chromosome"/>
</dbReference>
<evidence type="ECO:0000256" key="1">
    <source>
        <dbReference type="ARBA" id="ARBA00001971"/>
    </source>
</evidence>
<dbReference type="GO" id="GO:0005829">
    <property type="term" value="C:cytosol"/>
    <property type="evidence" value="ECO:0007669"/>
    <property type="project" value="TreeGrafter"/>
</dbReference>
<evidence type="ECO:0000256" key="2">
    <source>
        <dbReference type="ARBA" id="ARBA00010660"/>
    </source>
</evidence>
<evidence type="ECO:0000256" key="3">
    <source>
        <dbReference type="ARBA" id="ARBA00012314"/>
    </source>
</evidence>
<evidence type="ECO:0000313" key="16">
    <source>
        <dbReference type="EMBL" id="BDI29502.1"/>
    </source>
</evidence>
<dbReference type="PRINTS" id="PR00067">
    <property type="entry name" value="CATALASE"/>
</dbReference>
<feature type="binding site" evidence="13">
    <location>
        <position position="361"/>
    </location>
    <ligand>
        <name>heme</name>
        <dbReference type="ChEBI" id="CHEBI:30413"/>
    </ligand>
</feature>